<reference evidence="1 2" key="1">
    <citation type="journal article" date="2019" name="Nat. Ecol. Evol.">
        <title>Megaphylogeny resolves global patterns of mushroom evolution.</title>
        <authorList>
            <person name="Varga T."/>
            <person name="Krizsan K."/>
            <person name="Foldi C."/>
            <person name="Dima B."/>
            <person name="Sanchez-Garcia M."/>
            <person name="Sanchez-Ramirez S."/>
            <person name="Szollosi G.J."/>
            <person name="Szarkandi J.G."/>
            <person name="Papp V."/>
            <person name="Albert L."/>
            <person name="Andreopoulos W."/>
            <person name="Angelini C."/>
            <person name="Antonin V."/>
            <person name="Barry K.W."/>
            <person name="Bougher N.L."/>
            <person name="Buchanan P."/>
            <person name="Buyck B."/>
            <person name="Bense V."/>
            <person name="Catcheside P."/>
            <person name="Chovatia M."/>
            <person name="Cooper J."/>
            <person name="Damon W."/>
            <person name="Desjardin D."/>
            <person name="Finy P."/>
            <person name="Geml J."/>
            <person name="Haridas S."/>
            <person name="Hughes K."/>
            <person name="Justo A."/>
            <person name="Karasinski D."/>
            <person name="Kautmanova I."/>
            <person name="Kiss B."/>
            <person name="Kocsube S."/>
            <person name="Kotiranta H."/>
            <person name="LaButti K.M."/>
            <person name="Lechner B.E."/>
            <person name="Liimatainen K."/>
            <person name="Lipzen A."/>
            <person name="Lukacs Z."/>
            <person name="Mihaltcheva S."/>
            <person name="Morgado L.N."/>
            <person name="Niskanen T."/>
            <person name="Noordeloos M.E."/>
            <person name="Ohm R.A."/>
            <person name="Ortiz-Santana B."/>
            <person name="Ovrebo C."/>
            <person name="Racz N."/>
            <person name="Riley R."/>
            <person name="Savchenko A."/>
            <person name="Shiryaev A."/>
            <person name="Soop K."/>
            <person name="Spirin V."/>
            <person name="Szebenyi C."/>
            <person name="Tomsovsky M."/>
            <person name="Tulloss R.E."/>
            <person name="Uehling J."/>
            <person name="Grigoriev I.V."/>
            <person name="Vagvolgyi C."/>
            <person name="Papp T."/>
            <person name="Martin F.M."/>
            <person name="Miettinen O."/>
            <person name="Hibbett D.S."/>
            <person name="Nagy L.G."/>
        </authorList>
    </citation>
    <scope>NUCLEOTIDE SEQUENCE [LARGE SCALE GENOMIC DNA]</scope>
    <source>
        <strain evidence="1 2">CBS 166.37</strain>
    </source>
</reference>
<accession>A0A5C3LRK0</accession>
<organism evidence="1 2">
    <name type="scientific">Crucibulum laeve</name>
    <dbReference type="NCBI Taxonomy" id="68775"/>
    <lineage>
        <taxon>Eukaryota</taxon>
        <taxon>Fungi</taxon>
        <taxon>Dikarya</taxon>
        <taxon>Basidiomycota</taxon>
        <taxon>Agaricomycotina</taxon>
        <taxon>Agaricomycetes</taxon>
        <taxon>Agaricomycetidae</taxon>
        <taxon>Agaricales</taxon>
        <taxon>Agaricineae</taxon>
        <taxon>Nidulariaceae</taxon>
        <taxon>Crucibulum</taxon>
    </lineage>
</organism>
<dbReference type="EMBL" id="ML213629">
    <property type="protein sequence ID" value="TFK34646.1"/>
    <property type="molecule type" value="Genomic_DNA"/>
</dbReference>
<dbReference type="Proteomes" id="UP000308652">
    <property type="component" value="Unassembled WGS sequence"/>
</dbReference>
<sequence>MEETFRQPPPPIYLNIGVQADPGLEQLQHYNMRKSSVQTADEIPASMPMIHVIGEEPLANVAPTASLAPQVFRWSDEELPTPTIHTVRHNLSILRSHSTHPFGTLQRQNR</sequence>
<dbReference type="AlphaFoldDB" id="A0A5C3LRK0"/>
<protein>
    <submittedName>
        <fullName evidence="1">Uncharacterized protein</fullName>
    </submittedName>
</protein>
<keyword evidence="2" id="KW-1185">Reference proteome</keyword>
<evidence type="ECO:0000313" key="2">
    <source>
        <dbReference type="Proteomes" id="UP000308652"/>
    </source>
</evidence>
<name>A0A5C3LRK0_9AGAR</name>
<evidence type="ECO:0000313" key="1">
    <source>
        <dbReference type="EMBL" id="TFK34646.1"/>
    </source>
</evidence>
<proteinExistence type="predicted"/>
<gene>
    <name evidence="1" type="ORF">BDQ12DRAFT_726691</name>
</gene>